<proteinExistence type="predicted"/>
<accession>A0A6G0WF16</accession>
<evidence type="ECO:0008006" key="4">
    <source>
        <dbReference type="Google" id="ProtNLM"/>
    </source>
</evidence>
<evidence type="ECO:0000313" key="3">
    <source>
        <dbReference type="Proteomes" id="UP000481153"/>
    </source>
</evidence>
<gene>
    <name evidence="2" type="ORF">Ae201684_015639</name>
</gene>
<dbReference type="Proteomes" id="UP000481153">
    <property type="component" value="Unassembled WGS sequence"/>
</dbReference>
<dbReference type="VEuPathDB" id="FungiDB:AeMF1_014922"/>
<evidence type="ECO:0000313" key="2">
    <source>
        <dbReference type="EMBL" id="KAF0725974.1"/>
    </source>
</evidence>
<evidence type="ECO:0000256" key="1">
    <source>
        <dbReference type="SAM" id="SignalP"/>
    </source>
</evidence>
<keyword evidence="1" id="KW-0732">Signal</keyword>
<dbReference type="AlphaFoldDB" id="A0A6G0WF16"/>
<organism evidence="2 3">
    <name type="scientific">Aphanomyces euteiches</name>
    <dbReference type="NCBI Taxonomy" id="100861"/>
    <lineage>
        <taxon>Eukaryota</taxon>
        <taxon>Sar</taxon>
        <taxon>Stramenopiles</taxon>
        <taxon>Oomycota</taxon>
        <taxon>Saprolegniomycetes</taxon>
        <taxon>Saprolegniales</taxon>
        <taxon>Verrucalvaceae</taxon>
        <taxon>Aphanomyces</taxon>
    </lineage>
</organism>
<protein>
    <recommendedName>
        <fullName evidence="4">PPPDE domain-containing protein</fullName>
    </recommendedName>
</protein>
<reference evidence="2 3" key="1">
    <citation type="submission" date="2019-07" db="EMBL/GenBank/DDBJ databases">
        <title>Genomics analysis of Aphanomyces spp. identifies a new class of oomycete effector associated with host adaptation.</title>
        <authorList>
            <person name="Gaulin E."/>
        </authorList>
    </citation>
    <scope>NUCLEOTIDE SEQUENCE [LARGE SCALE GENOMIC DNA]</scope>
    <source>
        <strain evidence="2 3">ATCC 201684</strain>
    </source>
</reference>
<dbReference type="EMBL" id="VJMJ01000229">
    <property type="protein sequence ID" value="KAF0725974.1"/>
    <property type="molecule type" value="Genomic_DNA"/>
</dbReference>
<name>A0A6G0WF16_9STRA</name>
<keyword evidence="3" id="KW-1185">Reference proteome</keyword>
<sequence>MNSIILLALVAIVSSVYAGGTCAKSQWQMGYGTEWAGPIPHVYVVMTPTGVQAANLQGKKCLRAELYFAKFRDRLKSVPSFKIEPSDSCKMTPNAIAKRRKVGRGVSGDLCATQAELEAVMPAARKMNSANTKAAKYVLLKNDCMNFVANFMAIAQEKHALGAASRLLKAQSLLSKQGSSNDLLSEILEAVYTDPALKKAAEELKKIETGETSNTVLPKAAPKNAKKIL</sequence>
<comment type="caution">
    <text evidence="2">The sequence shown here is derived from an EMBL/GenBank/DDBJ whole genome shotgun (WGS) entry which is preliminary data.</text>
</comment>
<feature type="chain" id="PRO_5026314532" description="PPPDE domain-containing protein" evidence="1">
    <location>
        <begin position="19"/>
        <end position="229"/>
    </location>
</feature>
<feature type="signal peptide" evidence="1">
    <location>
        <begin position="1"/>
        <end position="18"/>
    </location>
</feature>